<feature type="transmembrane region" description="Helical" evidence="7">
    <location>
        <begin position="6"/>
        <end position="25"/>
    </location>
</feature>
<feature type="transmembrane region" description="Helical" evidence="7">
    <location>
        <begin position="237"/>
        <end position="260"/>
    </location>
</feature>
<feature type="transmembrane region" description="Helical" evidence="7">
    <location>
        <begin position="80"/>
        <end position="106"/>
    </location>
</feature>
<reference evidence="9" key="1">
    <citation type="journal article" date="2016" name="Proc. Natl. Acad. Sci. U.S.A.">
        <title>Lipid metabolic changes in an early divergent fungus govern the establishment of a mutualistic symbiosis with endobacteria.</title>
        <authorList>
            <person name="Lastovetsky O.A."/>
            <person name="Gaspar M.L."/>
            <person name="Mondo S.J."/>
            <person name="LaButti K.M."/>
            <person name="Sandor L."/>
            <person name="Grigoriev I.V."/>
            <person name="Henry S.A."/>
            <person name="Pawlowska T.E."/>
        </authorList>
    </citation>
    <scope>NUCLEOTIDE SEQUENCE [LARGE SCALE GENOMIC DNA]</scope>
    <source>
        <strain evidence="9">ATCC 52814</strain>
    </source>
</reference>
<dbReference type="AlphaFoldDB" id="A0A1X0QTH4"/>
<keyword evidence="2" id="KW-0813">Transport</keyword>
<feature type="transmembrane region" description="Helical" evidence="7">
    <location>
        <begin position="357"/>
        <end position="377"/>
    </location>
</feature>
<feature type="domain" description="Citrate transporter-like" evidence="8">
    <location>
        <begin position="49"/>
        <end position="431"/>
    </location>
</feature>
<keyword evidence="4 7" id="KW-0812">Transmembrane</keyword>
<dbReference type="EMBL" id="KV922019">
    <property type="protein sequence ID" value="ORE03074.1"/>
    <property type="molecule type" value="Genomic_DNA"/>
</dbReference>
<evidence type="ECO:0000259" key="8">
    <source>
        <dbReference type="Pfam" id="PF03600"/>
    </source>
</evidence>
<name>A0A1X0QTH4_RHIZD</name>
<keyword evidence="5 7" id="KW-1133">Transmembrane helix</keyword>
<gene>
    <name evidence="9" type="ORF">BCV72DRAFT_213968</name>
</gene>
<evidence type="ECO:0000256" key="5">
    <source>
        <dbReference type="ARBA" id="ARBA00022989"/>
    </source>
</evidence>
<dbReference type="OrthoDB" id="442352at2759"/>
<dbReference type="CDD" id="cd00625">
    <property type="entry name" value="ArsB_NhaD_permease"/>
    <property type="match status" value="1"/>
</dbReference>
<organism evidence="9">
    <name type="scientific">Rhizopus microsporus var. microsporus</name>
    <dbReference type="NCBI Taxonomy" id="86635"/>
    <lineage>
        <taxon>Eukaryota</taxon>
        <taxon>Fungi</taxon>
        <taxon>Fungi incertae sedis</taxon>
        <taxon>Mucoromycota</taxon>
        <taxon>Mucoromycotina</taxon>
        <taxon>Mucoromycetes</taxon>
        <taxon>Mucorales</taxon>
        <taxon>Mucorineae</taxon>
        <taxon>Rhizopodaceae</taxon>
        <taxon>Rhizopus</taxon>
    </lineage>
</organism>
<evidence type="ECO:0000256" key="2">
    <source>
        <dbReference type="ARBA" id="ARBA00022448"/>
    </source>
</evidence>
<keyword evidence="6 7" id="KW-0472">Membrane</keyword>
<evidence type="ECO:0000256" key="1">
    <source>
        <dbReference type="ARBA" id="ARBA00004651"/>
    </source>
</evidence>
<feature type="transmembrane region" description="Helical" evidence="7">
    <location>
        <begin position="397"/>
        <end position="424"/>
    </location>
</feature>
<dbReference type="GO" id="GO:0005886">
    <property type="term" value="C:plasma membrane"/>
    <property type="evidence" value="ECO:0007669"/>
    <property type="project" value="UniProtKB-SubCell"/>
</dbReference>
<feature type="transmembrane region" description="Helical" evidence="7">
    <location>
        <begin position="491"/>
        <end position="515"/>
    </location>
</feature>
<sequence>MPDSSLTAYSYVTIAIFLLVVLLVIKPVTIRIKKIKLYFNLSTAPPLGVLILLICRAINFDVVGKGFLGTLGIQPWSILILFYSLAYICISLDMTGVFQFCAFWVSRKAGNRGLLAFTLFFILTSLMSGLTSNDVVILTGTVFLSYFTKVTGIQPTAFLVSEFTTANIASMALYIGNPTNVIVSEAYNISFITYSAWMLLPTIVTLLMAYLVLRIVFHSEKYLPRHIQPPDADPKSVLIDGQGAIFGLVLLGCCLVTLVATSFASVPVWMVTLPFAIVMLIRDIKHDLGISIRGLLRVKQRQVRSDVSAEPIELDTISSGTLDPKDETESRFKQQKKLKRFLNWFSRRFPTIRAVSLRMPWSILPFSLGMFMLIEALAERGWVGIFATAMAVFAKNYATAVLGMTFVSILACQLLNNLPMTILFTQIIQHPNFTIHVSSDAVMQGFLLGLIVGSNLGACLTLVGSLAGIMFDHILKTKGIYLLGYFQFLKWNLIILPLLAASASAIVIGEIWFIYDR</sequence>
<evidence type="ECO:0000256" key="6">
    <source>
        <dbReference type="ARBA" id="ARBA00023136"/>
    </source>
</evidence>
<protein>
    <recommendedName>
        <fullName evidence="8">Citrate transporter-like domain-containing protein</fullName>
    </recommendedName>
</protein>
<dbReference type="InterPro" id="IPR004680">
    <property type="entry name" value="Cit_transptr-like_dom"/>
</dbReference>
<evidence type="ECO:0000256" key="7">
    <source>
        <dbReference type="SAM" id="Phobius"/>
    </source>
</evidence>
<dbReference type="Pfam" id="PF03600">
    <property type="entry name" value="CitMHS"/>
    <property type="match status" value="1"/>
</dbReference>
<feature type="transmembrane region" description="Helical" evidence="7">
    <location>
        <begin position="194"/>
        <end position="217"/>
    </location>
</feature>
<accession>A0A1X0QTH4</accession>
<evidence type="ECO:0000256" key="3">
    <source>
        <dbReference type="ARBA" id="ARBA00022475"/>
    </source>
</evidence>
<comment type="subcellular location">
    <subcellularLocation>
        <location evidence="1">Cell membrane</location>
        <topology evidence="1">Multi-pass membrane protein</topology>
    </subcellularLocation>
</comment>
<keyword evidence="3" id="KW-1003">Cell membrane</keyword>
<dbReference type="PANTHER" id="PTHR43302">
    <property type="entry name" value="TRANSPORTER ARSB-RELATED"/>
    <property type="match status" value="1"/>
</dbReference>
<evidence type="ECO:0000256" key="4">
    <source>
        <dbReference type="ARBA" id="ARBA00022692"/>
    </source>
</evidence>
<dbReference type="Proteomes" id="UP000242414">
    <property type="component" value="Unassembled WGS sequence"/>
</dbReference>
<feature type="transmembrane region" description="Helical" evidence="7">
    <location>
        <begin position="113"/>
        <end position="131"/>
    </location>
</feature>
<dbReference type="GO" id="GO:0015105">
    <property type="term" value="F:arsenite transmembrane transporter activity"/>
    <property type="evidence" value="ECO:0007669"/>
    <property type="project" value="InterPro"/>
</dbReference>
<feature type="transmembrane region" description="Helical" evidence="7">
    <location>
        <begin position="37"/>
        <end position="60"/>
    </location>
</feature>
<proteinExistence type="predicted"/>
<dbReference type="PANTHER" id="PTHR43302:SF5">
    <property type="entry name" value="TRANSPORTER ARSB-RELATED"/>
    <property type="match status" value="1"/>
</dbReference>
<dbReference type="VEuPathDB" id="FungiDB:BCV72DRAFT_213968"/>
<feature type="transmembrane region" description="Helical" evidence="7">
    <location>
        <begin position="445"/>
        <end position="471"/>
    </location>
</feature>
<evidence type="ECO:0000313" key="9">
    <source>
        <dbReference type="EMBL" id="ORE03074.1"/>
    </source>
</evidence>